<feature type="compositionally biased region" description="Pro residues" evidence="1">
    <location>
        <begin position="93"/>
        <end position="105"/>
    </location>
</feature>
<dbReference type="EnsemblPlants" id="ORGLA01G0202900.1">
    <property type="protein sequence ID" value="ORGLA01G0202900.1"/>
    <property type="gene ID" value="ORGLA01G0202900"/>
</dbReference>
<name>I1NQ89_ORYGL</name>
<organism evidence="2 3">
    <name type="scientific">Oryza glaberrima</name>
    <name type="common">African rice</name>
    <dbReference type="NCBI Taxonomy" id="4538"/>
    <lineage>
        <taxon>Eukaryota</taxon>
        <taxon>Viridiplantae</taxon>
        <taxon>Streptophyta</taxon>
        <taxon>Embryophyta</taxon>
        <taxon>Tracheophyta</taxon>
        <taxon>Spermatophyta</taxon>
        <taxon>Magnoliopsida</taxon>
        <taxon>Liliopsida</taxon>
        <taxon>Poales</taxon>
        <taxon>Poaceae</taxon>
        <taxon>BOP clade</taxon>
        <taxon>Oryzoideae</taxon>
        <taxon>Oryzeae</taxon>
        <taxon>Oryzinae</taxon>
        <taxon>Oryza</taxon>
    </lineage>
</organism>
<keyword evidence="3" id="KW-1185">Reference proteome</keyword>
<evidence type="ECO:0000313" key="2">
    <source>
        <dbReference type="EnsemblPlants" id="ORGLA01G0202900.1"/>
    </source>
</evidence>
<feature type="compositionally biased region" description="Low complexity" evidence="1">
    <location>
        <begin position="71"/>
        <end position="92"/>
    </location>
</feature>
<dbReference type="Proteomes" id="UP000007306">
    <property type="component" value="Chromosome 1"/>
</dbReference>
<reference evidence="2" key="1">
    <citation type="submission" date="2015-06" db="UniProtKB">
        <authorList>
            <consortium name="EnsemblPlants"/>
        </authorList>
    </citation>
    <scope>IDENTIFICATION</scope>
</reference>
<dbReference type="AlphaFoldDB" id="I1NQ89"/>
<protein>
    <submittedName>
        <fullName evidence="2">Uncharacterized protein</fullName>
    </submittedName>
</protein>
<sequence length="105" mass="11792">MAKLVRGLYFDEIPLSSIFMDQIAPHLLPSSSQLLFLLSLSIPRANRVQQISESPTHHDERRRRRGGGGSSSTWRRTRSCSSCRRTPSGRCPSRPPVPRSTPPPQ</sequence>
<dbReference type="HOGENOM" id="CLU_2240815_0_0_1"/>
<proteinExistence type="predicted"/>
<dbReference type="Gramene" id="ORGLA01G0202900.1">
    <property type="protein sequence ID" value="ORGLA01G0202900.1"/>
    <property type="gene ID" value="ORGLA01G0202900"/>
</dbReference>
<reference evidence="2 3" key="2">
    <citation type="submission" date="2018-04" db="EMBL/GenBank/DDBJ databases">
        <title>OglaRS2 (Oryza glaberrima Reference Sequence Version 2).</title>
        <authorList>
            <person name="Zhang J."/>
            <person name="Kudrna D."/>
            <person name="Lee S."/>
            <person name="Talag J."/>
            <person name="Rajasekar S."/>
            <person name="Wing R.A."/>
        </authorList>
    </citation>
    <scope>NUCLEOTIDE SEQUENCE [LARGE SCALE GENOMIC DNA]</scope>
    <source>
        <strain evidence="2 3">cv. IRGC 96717</strain>
    </source>
</reference>
<accession>I1NQ89</accession>
<feature type="region of interest" description="Disordered" evidence="1">
    <location>
        <begin position="47"/>
        <end position="105"/>
    </location>
</feature>
<evidence type="ECO:0000313" key="3">
    <source>
        <dbReference type="Proteomes" id="UP000007306"/>
    </source>
</evidence>
<evidence type="ECO:0000256" key="1">
    <source>
        <dbReference type="SAM" id="MobiDB-lite"/>
    </source>
</evidence>